<keyword evidence="3" id="KW-1185">Reference proteome</keyword>
<protein>
    <recommendedName>
        <fullName evidence="4">Excinuclease ATPase subunit</fullName>
    </recommendedName>
</protein>
<evidence type="ECO:0000313" key="2">
    <source>
        <dbReference type="EMBL" id="MBB5191255.1"/>
    </source>
</evidence>
<feature type="chain" id="PRO_5032666607" description="Excinuclease ATPase subunit" evidence="1">
    <location>
        <begin position="22"/>
        <end position="142"/>
    </location>
</feature>
<accession>A0A840RD39</accession>
<sequence>MFKKVALAAVMMGSLVQVVHARDTEYKLPIQDVISMPEYQEKVGSDVKFYFADQKAVPKNNLGEFVTNKKTNSFGKSDEAACKWAMLSALIELRDRALKEGGTSVVGITSYYKKNEFASATQYECHAGGIIAGVALKGSVAK</sequence>
<dbReference type="Proteomes" id="UP000543030">
    <property type="component" value="Unassembled WGS sequence"/>
</dbReference>
<evidence type="ECO:0008006" key="4">
    <source>
        <dbReference type="Google" id="ProtNLM"/>
    </source>
</evidence>
<name>A0A840RD39_9NEIS</name>
<proteinExistence type="predicted"/>
<gene>
    <name evidence="2" type="ORF">HNQ50_001978</name>
</gene>
<dbReference type="EMBL" id="JACHHN010000003">
    <property type="protein sequence ID" value="MBB5191255.1"/>
    <property type="molecule type" value="Genomic_DNA"/>
</dbReference>
<keyword evidence="1" id="KW-0732">Signal</keyword>
<organism evidence="2 3">
    <name type="scientific">Silvimonas terrae</name>
    <dbReference type="NCBI Taxonomy" id="300266"/>
    <lineage>
        <taxon>Bacteria</taxon>
        <taxon>Pseudomonadati</taxon>
        <taxon>Pseudomonadota</taxon>
        <taxon>Betaproteobacteria</taxon>
        <taxon>Neisseriales</taxon>
        <taxon>Chitinibacteraceae</taxon>
        <taxon>Silvimonas</taxon>
    </lineage>
</organism>
<reference evidence="2 3" key="1">
    <citation type="submission" date="2020-08" db="EMBL/GenBank/DDBJ databases">
        <title>Genomic Encyclopedia of Type Strains, Phase IV (KMG-IV): sequencing the most valuable type-strain genomes for metagenomic binning, comparative biology and taxonomic classification.</title>
        <authorList>
            <person name="Goeker M."/>
        </authorList>
    </citation>
    <scope>NUCLEOTIDE SEQUENCE [LARGE SCALE GENOMIC DNA]</scope>
    <source>
        <strain evidence="2 3">DSM 18233</strain>
    </source>
</reference>
<feature type="signal peptide" evidence="1">
    <location>
        <begin position="1"/>
        <end position="21"/>
    </location>
</feature>
<dbReference type="RefSeq" id="WP_184099966.1">
    <property type="nucleotide sequence ID" value="NZ_JACHHN010000003.1"/>
</dbReference>
<dbReference type="AlphaFoldDB" id="A0A840RD39"/>
<comment type="caution">
    <text evidence="2">The sequence shown here is derived from an EMBL/GenBank/DDBJ whole genome shotgun (WGS) entry which is preliminary data.</text>
</comment>
<evidence type="ECO:0000313" key="3">
    <source>
        <dbReference type="Proteomes" id="UP000543030"/>
    </source>
</evidence>
<evidence type="ECO:0000256" key="1">
    <source>
        <dbReference type="SAM" id="SignalP"/>
    </source>
</evidence>